<feature type="region of interest" description="Disordered" evidence="1">
    <location>
        <begin position="1"/>
        <end position="23"/>
    </location>
</feature>
<keyword evidence="3" id="KW-1185">Reference proteome</keyword>
<gene>
    <name evidence="2" type="ORF">K7862_08725</name>
</gene>
<evidence type="ECO:0000313" key="2">
    <source>
        <dbReference type="EMBL" id="MBY8877713.1"/>
    </source>
</evidence>
<feature type="region of interest" description="Disordered" evidence="1">
    <location>
        <begin position="287"/>
        <end position="317"/>
    </location>
</feature>
<organism evidence="2 3">
    <name type="scientific">Actinacidiphila acidipaludis</name>
    <dbReference type="NCBI Taxonomy" id="2873382"/>
    <lineage>
        <taxon>Bacteria</taxon>
        <taxon>Bacillati</taxon>
        <taxon>Actinomycetota</taxon>
        <taxon>Actinomycetes</taxon>
        <taxon>Kitasatosporales</taxon>
        <taxon>Streptomycetaceae</taxon>
        <taxon>Actinacidiphila</taxon>
    </lineage>
</organism>
<dbReference type="Pfam" id="PF10977">
    <property type="entry name" value="DUF2797"/>
    <property type="match status" value="1"/>
</dbReference>
<dbReference type="RefSeq" id="WP_222961869.1">
    <property type="nucleotide sequence ID" value="NZ_JAINZZ010000007.1"/>
</dbReference>
<name>A0ABS7Q428_9ACTN</name>
<evidence type="ECO:0000256" key="1">
    <source>
        <dbReference type="SAM" id="MobiDB-lite"/>
    </source>
</evidence>
<comment type="caution">
    <text evidence="2">The sequence shown here is derived from an EMBL/GenBank/DDBJ whole genome shotgun (WGS) entry which is preliminary data.</text>
</comment>
<dbReference type="InterPro" id="IPR021246">
    <property type="entry name" value="DUF2797"/>
</dbReference>
<proteinExistence type="predicted"/>
<protein>
    <submittedName>
        <fullName evidence="2">DUF2797 domain-containing protein</fullName>
    </submittedName>
</protein>
<sequence>MSGNGQQGQAGRRETGAGWRAGGMGWRDGEAVMEWVTDGRVRRSRASGLLLGAEPAFRVGEDRRCLGVWRAGRRVRCVQGAVLPPQARSGQCAECAVLDRSNSIAADTRPDDPRTFAVYLAHHGSAVKVGITGAGRGSTRLLEQGALASLFLSSGTLMSARRSEHVLGAALGLPDRVATERKRDARRRPGTADGRAAELRSLAARVRALSDWPPAGQQPRDPQVTDHAAAYGLPGDGLHPRAAVAPLSPGAVVAGRIACRIGTDLYLEDAGDAPGLVLLDTRRLTGWSLEPSPPGARRTARLDALPNRPQHDAEPLF</sequence>
<accession>A0ABS7Q428</accession>
<evidence type="ECO:0000313" key="3">
    <source>
        <dbReference type="Proteomes" id="UP000778578"/>
    </source>
</evidence>
<dbReference type="EMBL" id="JAINZZ010000007">
    <property type="protein sequence ID" value="MBY8877713.1"/>
    <property type="molecule type" value="Genomic_DNA"/>
</dbReference>
<reference evidence="2 3" key="1">
    <citation type="submission" date="2021-08" db="EMBL/GenBank/DDBJ databases">
        <title>WGS of actinomycetes from Thailand.</title>
        <authorList>
            <person name="Thawai C."/>
        </authorList>
    </citation>
    <scope>NUCLEOTIDE SEQUENCE [LARGE SCALE GENOMIC DNA]</scope>
    <source>
        <strain evidence="2 3">PLK6-54</strain>
    </source>
</reference>
<feature type="region of interest" description="Disordered" evidence="1">
    <location>
        <begin position="210"/>
        <end position="233"/>
    </location>
</feature>
<dbReference type="Proteomes" id="UP000778578">
    <property type="component" value="Unassembled WGS sequence"/>
</dbReference>